<dbReference type="PANTHER" id="PTHR37422:SF23">
    <property type="entry name" value="TEICHURONIC ACID BIOSYNTHESIS PROTEIN TUAE"/>
    <property type="match status" value="1"/>
</dbReference>
<evidence type="ECO:0000256" key="5">
    <source>
        <dbReference type="SAM" id="Phobius"/>
    </source>
</evidence>
<evidence type="ECO:0000256" key="1">
    <source>
        <dbReference type="ARBA" id="ARBA00004141"/>
    </source>
</evidence>
<feature type="transmembrane region" description="Helical" evidence="5">
    <location>
        <begin position="202"/>
        <end position="220"/>
    </location>
</feature>
<keyword evidence="8" id="KW-1185">Reference proteome</keyword>
<feature type="transmembrane region" description="Helical" evidence="5">
    <location>
        <begin position="226"/>
        <end position="241"/>
    </location>
</feature>
<evidence type="ECO:0000256" key="2">
    <source>
        <dbReference type="ARBA" id="ARBA00022692"/>
    </source>
</evidence>
<comment type="subcellular location">
    <subcellularLocation>
        <location evidence="1">Membrane</location>
        <topology evidence="1">Multi-pass membrane protein</topology>
    </subcellularLocation>
</comment>
<reference evidence="7" key="1">
    <citation type="submission" date="2020-07" db="EMBL/GenBank/DDBJ databases">
        <title>Nitrate ammonifying Pseudomonas campi sp. nov. isolated from German agricultural grassland.</title>
        <authorList>
            <person name="Timsy T."/>
            <person name="Ulrich A."/>
            <person name="Spanner T."/>
            <person name="Foesel B."/>
            <person name="Kolb S."/>
            <person name="Horn M.A."/>
            <person name="Behrendt U."/>
        </authorList>
    </citation>
    <scope>NUCLEOTIDE SEQUENCE</scope>
    <source>
        <strain evidence="7">S1-A32-2</strain>
    </source>
</reference>
<keyword evidence="4 5" id="KW-0472">Membrane</keyword>
<sequence length="414" mass="45489">MPMWRNCSAWRVECKGWGDNVRLSEWLSPQLLSRWAALGLLVLLCGAWVLPSSKLYHQALIFLLWLPALLALFLCDFRKLLKQPETVLFIALSVWVMVVLGVKGAQDPLGEAKRPVYVLLSLLGVLLASRGQWSIEALLRPAALLGGLFALASVLYFQFFSPHPAGSRLIAIGLWDKAILAAHAIGALAVIGVFLGQKPRSFLWLTLCAVSALGYLTFLALNQTRGVWLALFMVPLAMAFARPTRYGVLAAVAVILLGVLAALLIPEVLMQRGLSYRPELLAGGMRHLLENWTLGFGFNAYEILVPSSGQVFKHPHNMYLDLAIRLGVPGLLLFALLWGCVAWRAWQNRAEPLGRALLALWVFSSIALQTDGIGLWLKPNADWLITWLPVALSMVLAARQSANGGMSPQASRET</sequence>
<organism evidence="7 8">
    <name type="scientific">Aquipseudomonas campi</name>
    <dbReference type="NCBI Taxonomy" id="2731681"/>
    <lineage>
        <taxon>Bacteria</taxon>
        <taxon>Pseudomonadati</taxon>
        <taxon>Pseudomonadota</taxon>
        <taxon>Gammaproteobacteria</taxon>
        <taxon>Pseudomonadales</taxon>
        <taxon>Pseudomonadaceae</taxon>
        <taxon>Aquipseudomonas</taxon>
    </lineage>
</organism>
<name>A0A6M8F7E6_9GAMM</name>
<evidence type="ECO:0000256" key="4">
    <source>
        <dbReference type="ARBA" id="ARBA00023136"/>
    </source>
</evidence>
<feature type="transmembrane region" description="Helical" evidence="5">
    <location>
        <begin position="141"/>
        <end position="159"/>
    </location>
</feature>
<dbReference type="RefSeq" id="WP_173209783.1">
    <property type="nucleotide sequence ID" value="NZ_CP053697.2"/>
</dbReference>
<dbReference type="KEGG" id="pcam:HNE05_15355"/>
<feature type="transmembrane region" description="Helical" evidence="5">
    <location>
        <begin position="248"/>
        <end position="269"/>
    </location>
</feature>
<accession>A0A6M8F7E6</accession>
<dbReference type="AlphaFoldDB" id="A0A6M8F7E6"/>
<gene>
    <name evidence="7" type="ORF">HNE05_15355</name>
</gene>
<dbReference type="GO" id="GO:0016874">
    <property type="term" value="F:ligase activity"/>
    <property type="evidence" value="ECO:0007669"/>
    <property type="project" value="UniProtKB-KW"/>
</dbReference>
<evidence type="ECO:0000259" key="6">
    <source>
        <dbReference type="Pfam" id="PF04932"/>
    </source>
</evidence>
<feature type="transmembrane region" description="Helical" evidence="5">
    <location>
        <begin position="322"/>
        <end position="346"/>
    </location>
</feature>
<feature type="transmembrane region" description="Helical" evidence="5">
    <location>
        <begin position="179"/>
        <end position="195"/>
    </location>
</feature>
<feature type="transmembrane region" description="Helical" evidence="5">
    <location>
        <begin position="87"/>
        <end position="106"/>
    </location>
</feature>
<dbReference type="Pfam" id="PF04932">
    <property type="entry name" value="Wzy_C"/>
    <property type="match status" value="1"/>
</dbReference>
<evidence type="ECO:0000256" key="3">
    <source>
        <dbReference type="ARBA" id="ARBA00022989"/>
    </source>
</evidence>
<feature type="transmembrane region" description="Helical" evidence="5">
    <location>
        <begin position="56"/>
        <end position="75"/>
    </location>
</feature>
<dbReference type="EMBL" id="CP053697">
    <property type="protein sequence ID" value="QKE64664.1"/>
    <property type="molecule type" value="Genomic_DNA"/>
</dbReference>
<keyword evidence="3 5" id="KW-1133">Transmembrane helix</keyword>
<dbReference type="GO" id="GO:0016020">
    <property type="term" value="C:membrane"/>
    <property type="evidence" value="ECO:0007669"/>
    <property type="project" value="UniProtKB-SubCell"/>
</dbReference>
<proteinExistence type="predicted"/>
<feature type="transmembrane region" description="Helical" evidence="5">
    <location>
        <begin position="31"/>
        <end position="50"/>
    </location>
</feature>
<keyword evidence="2 5" id="KW-0812">Transmembrane</keyword>
<dbReference type="InterPro" id="IPR051533">
    <property type="entry name" value="WaaL-like"/>
</dbReference>
<evidence type="ECO:0000313" key="8">
    <source>
        <dbReference type="Proteomes" id="UP000501379"/>
    </source>
</evidence>
<dbReference type="PANTHER" id="PTHR37422">
    <property type="entry name" value="TEICHURONIC ACID BIOSYNTHESIS PROTEIN TUAE"/>
    <property type="match status" value="1"/>
</dbReference>
<keyword evidence="7" id="KW-0436">Ligase</keyword>
<evidence type="ECO:0000313" key="7">
    <source>
        <dbReference type="EMBL" id="QKE64664.1"/>
    </source>
</evidence>
<protein>
    <submittedName>
        <fullName evidence="7">O-antigen ligase family protein</fullName>
    </submittedName>
</protein>
<feature type="transmembrane region" description="Helical" evidence="5">
    <location>
        <begin position="112"/>
        <end position="129"/>
    </location>
</feature>
<dbReference type="Proteomes" id="UP000501379">
    <property type="component" value="Chromosome"/>
</dbReference>
<feature type="domain" description="O-antigen ligase-related" evidence="6">
    <location>
        <begin position="213"/>
        <end position="335"/>
    </location>
</feature>
<dbReference type="InterPro" id="IPR007016">
    <property type="entry name" value="O-antigen_ligase-rel_domated"/>
</dbReference>